<reference evidence="1 2" key="1">
    <citation type="journal article" date="2018" name="Sci. Rep.">
        <title>Genomic signatures of local adaptation to the degree of environmental predictability in rotifers.</title>
        <authorList>
            <person name="Franch-Gras L."/>
            <person name="Hahn C."/>
            <person name="Garcia-Roger E.M."/>
            <person name="Carmona M.J."/>
            <person name="Serra M."/>
            <person name="Gomez A."/>
        </authorList>
    </citation>
    <scope>NUCLEOTIDE SEQUENCE [LARGE SCALE GENOMIC DNA]</scope>
    <source>
        <strain evidence="1">HYR1</strain>
    </source>
</reference>
<comment type="caution">
    <text evidence="1">The sequence shown here is derived from an EMBL/GenBank/DDBJ whole genome shotgun (WGS) entry which is preliminary data.</text>
</comment>
<name>A0A3M7PAG2_BRAPC</name>
<proteinExistence type="predicted"/>
<gene>
    <name evidence="1" type="ORF">BpHYR1_033388</name>
</gene>
<organism evidence="1 2">
    <name type="scientific">Brachionus plicatilis</name>
    <name type="common">Marine rotifer</name>
    <name type="synonym">Brachionus muelleri</name>
    <dbReference type="NCBI Taxonomy" id="10195"/>
    <lineage>
        <taxon>Eukaryota</taxon>
        <taxon>Metazoa</taxon>
        <taxon>Spiralia</taxon>
        <taxon>Gnathifera</taxon>
        <taxon>Rotifera</taxon>
        <taxon>Eurotatoria</taxon>
        <taxon>Monogononta</taxon>
        <taxon>Pseudotrocha</taxon>
        <taxon>Ploima</taxon>
        <taxon>Brachionidae</taxon>
        <taxon>Brachionus</taxon>
    </lineage>
</organism>
<evidence type="ECO:0000313" key="2">
    <source>
        <dbReference type="Proteomes" id="UP000276133"/>
    </source>
</evidence>
<dbReference type="Proteomes" id="UP000276133">
    <property type="component" value="Unassembled WGS sequence"/>
</dbReference>
<protein>
    <submittedName>
        <fullName evidence="1">Uncharacterized protein</fullName>
    </submittedName>
</protein>
<accession>A0A3M7PAG2</accession>
<evidence type="ECO:0000313" key="1">
    <source>
        <dbReference type="EMBL" id="RMZ95704.1"/>
    </source>
</evidence>
<dbReference type="EMBL" id="REGN01012350">
    <property type="protein sequence ID" value="RMZ95704.1"/>
    <property type="molecule type" value="Genomic_DNA"/>
</dbReference>
<sequence length="108" mass="12633">MDLIHLKIIDQHFILIQLFLINEIIIGQNLKFSKLLGSRASLTKKRHGKLKLSLTIINFVLRKISPIFLSMIINLQKNDLEIFVKWSLLKIKFVNNLNFVELITISYT</sequence>
<dbReference type="AlphaFoldDB" id="A0A3M7PAG2"/>
<keyword evidence="2" id="KW-1185">Reference proteome</keyword>